<evidence type="ECO:0000256" key="1">
    <source>
        <dbReference type="ARBA" id="ARBA00004651"/>
    </source>
</evidence>
<dbReference type="GO" id="GO:0022857">
    <property type="term" value="F:transmembrane transporter activity"/>
    <property type="evidence" value="ECO:0007669"/>
    <property type="project" value="InterPro"/>
</dbReference>
<evidence type="ECO:0000256" key="5">
    <source>
        <dbReference type="ARBA" id="ARBA00023136"/>
    </source>
</evidence>
<dbReference type="CDD" id="cd06579">
    <property type="entry name" value="TM_PBP1_transp_AraH_like"/>
    <property type="match status" value="1"/>
</dbReference>
<feature type="transmembrane region" description="Helical" evidence="7">
    <location>
        <begin position="238"/>
        <end position="259"/>
    </location>
</feature>
<evidence type="ECO:0000256" key="3">
    <source>
        <dbReference type="ARBA" id="ARBA00022692"/>
    </source>
</evidence>
<reference evidence="8 9" key="1">
    <citation type="submission" date="2019-09" db="EMBL/GenBank/DDBJ databases">
        <title>Screening of Novel Bioactive Compounds from Soil-Associated.</title>
        <authorList>
            <person name="Zhao S."/>
        </authorList>
    </citation>
    <scope>NUCLEOTIDE SEQUENCE [LARGE SCALE GENOMIC DNA]</scope>
    <source>
        <strain evidence="8 9">HIT-DPA4</strain>
    </source>
</reference>
<gene>
    <name evidence="8" type="ORF">F7R91_40395</name>
</gene>
<name>A0A6H9UN12_9ACTN</name>
<feature type="transmembrane region" description="Helical" evidence="7">
    <location>
        <begin position="118"/>
        <end position="141"/>
    </location>
</feature>
<evidence type="ECO:0000313" key="9">
    <source>
        <dbReference type="Proteomes" id="UP000442707"/>
    </source>
</evidence>
<dbReference type="Pfam" id="PF02653">
    <property type="entry name" value="BPD_transp_2"/>
    <property type="match status" value="1"/>
</dbReference>
<dbReference type="RefSeq" id="WP_150958685.1">
    <property type="nucleotide sequence ID" value="NZ_VZRB01000065.1"/>
</dbReference>
<keyword evidence="9" id="KW-1185">Reference proteome</keyword>
<accession>A0A6H9UN12</accession>
<feature type="transmembrane region" description="Helical" evidence="7">
    <location>
        <begin position="35"/>
        <end position="54"/>
    </location>
</feature>
<feature type="transmembrane region" description="Helical" evidence="7">
    <location>
        <begin position="66"/>
        <end position="87"/>
    </location>
</feature>
<feature type="region of interest" description="Disordered" evidence="6">
    <location>
        <begin position="1"/>
        <end position="27"/>
    </location>
</feature>
<sequence>MAAKQATPSPTDIGTGPNAYQRTSRRPGWMSPGQLLSRYALILVWVLLAVGYAVRMPDTFATTSTFQAIFGSQSALLILALAALATLVAGEFDLSFASVMGLAATIVPVLTTLHGVPSWLSCLIAMGVAALCGMINAFFVVVLDVPSLVVTLGSASFFLGLSELVGSATSIAISDPKLTDLMVHRLFGLPLSFYYGVALSLVFAYVLTWTPLGRHIAFVGANRDVARLAGVNVRAVRAGSYVAASMLAGLAGIVIVASVGGFDPVAGSVYLLPSIAAVFLGTAVVHPGQFNPIGTLIGVYFLATGVIGLQLLGYTGWVQNAFYGAGLVLAVSVAALVRRRVGVG</sequence>
<protein>
    <submittedName>
        <fullName evidence="8">ABC transporter permease</fullName>
    </submittedName>
</protein>
<evidence type="ECO:0000256" key="6">
    <source>
        <dbReference type="SAM" id="MobiDB-lite"/>
    </source>
</evidence>
<evidence type="ECO:0000256" key="2">
    <source>
        <dbReference type="ARBA" id="ARBA00022475"/>
    </source>
</evidence>
<feature type="transmembrane region" description="Helical" evidence="7">
    <location>
        <begin position="193"/>
        <end position="217"/>
    </location>
</feature>
<feature type="transmembrane region" description="Helical" evidence="7">
    <location>
        <begin position="265"/>
        <end position="285"/>
    </location>
</feature>
<keyword evidence="2" id="KW-1003">Cell membrane</keyword>
<dbReference type="PANTHER" id="PTHR32196">
    <property type="entry name" value="ABC TRANSPORTER PERMEASE PROTEIN YPHD-RELATED-RELATED"/>
    <property type="match status" value="1"/>
</dbReference>
<comment type="caution">
    <text evidence="8">The sequence shown here is derived from an EMBL/GenBank/DDBJ whole genome shotgun (WGS) entry which is preliminary data.</text>
</comment>
<dbReference type="InterPro" id="IPR001851">
    <property type="entry name" value="ABC_transp_permease"/>
</dbReference>
<feature type="transmembrane region" description="Helical" evidence="7">
    <location>
        <begin position="321"/>
        <end position="337"/>
    </location>
</feature>
<comment type="subcellular location">
    <subcellularLocation>
        <location evidence="1">Cell membrane</location>
        <topology evidence="1">Multi-pass membrane protein</topology>
    </subcellularLocation>
</comment>
<keyword evidence="4 7" id="KW-1133">Transmembrane helix</keyword>
<evidence type="ECO:0000256" key="4">
    <source>
        <dbReference type="ARBA" id="ARBA00022989"/>
    </source>
</evidence>
<keyword evidence="3 7" id="KW-0812">Transmembrane</keyword>
<evidence type="ECO:0000313" key="8">
    <source>
        <dbReference type="EMBL" id="KAB1139346.1"/>
    </source>
</evidence>
<organism evidence="8 9">
    <name type="scientific">Streptomyces luteolifulvus</name>
    <dbReference type="NCBI Taxonomy" id="2615112"/>
    <lineage>
        <taxon>Bacteria</taxon>
        <taxon>Bacillati</taxon>
        <taxon>Actinomycetota</taxon>
        <taxon>Actinomycetes</taxon>
        <taxon>Kitasatosporales</taxon>
        <taxon>Streptomycetaceae</taxon>
        <taxon>Streptomyces</taxon>
    </lineage>
</organism>
<proteinExistence type="predicted"/>
<dbReference type="Proteomes" id="UP000442707">
    <property type="component" value="Unassembled WGS sequence"/>
</dbReference>
<keyword evidence="5 7" id="KW-0472">Membrane</keyword>
<evidence type="ECO:0000256" key="7">
    <source>
        <dbReference type="SAM" id="Phobius"/>
    </source>
</evidence>
<feature type="compositionally biased region" description="Polar residues" evidence="6">
    <location>
        <begin position="1"/>
        <end position="22"/>
    </location>
</feature>
<dbReference type="AlphaFoldDB" id="A0A6H9UN12"/>
<feature type="transmembrane region" description="Helical" evidence="7">
    <location>
        <begin position="297"/>
        <end position="315"/>
    </location>
</feature>
<dbReference type="EMBL" id="VZRB01000065">
    <property type="protein sequence ID" value="KAB1139346.1"/>
    <property type="molecule type" value="Genomic_DNA"/>
</dbReference>
<feature type="transmembrane region" description="Helical" evidence="7">
    <location>
        <begin position="148"/>
        <end position="173"/>
    </location>
</feature>
<dbReference type="GO" id="GO:0005886">
    <property type="term" value="C:plasma membrane"/>
    <property type="evidence" value="ECO:0007669"/>
    <property type="project" value="UniProtKB-SubCell"/>
</dbReference>
<feature type="transmembrane region" description="Helical" evidence="7">
    <location>
        <begin position="94"/>
        <end position="112"/>
    </location>
</feature>